<dbReference type="PANTHER" id="PTHR13061">
    <property type="entry name" value="DYNACTIN SUBUNIT P25"/>
    <property type="match status" value="1"/>
</dbReference>
<dbReference type="Gene3D" id="2.160.10.10">
    <property type="entry name" value="Hexapeptide repeat proteins"/>
    <property type="match status" value="1"/>
</dbReference>
<dbReference type="AlphaFoldDB" id="A0A382PZV2"/>
<evidence type="ECO:0000313" key="2">
    <source>
        <dbReference type="EMBL" id="SVC78290.1"/>
    </source>
</evidence>
<dbReference type="InterPro" id="IPR050484">
    <property type="entry name" value="Transf_Hexapept/Carb_Anhydrase"/>
</dbReference>
<dbReference type="EMBL" id="UINC01110645">
    <property type="protein sequence ID" value="SVC78290.1"/>
    <property type="molecule type" value="Genomic_DNA"/>
</dbReference>
<evidence type="ECO:0008006" key="3">
    <source>
        <dbReference type="Google" id="ProtNLM"/>
    </source>
</evidence>
<reference evidence="2" key="1">
    <citation type="submission" date="2018-05" db="EMBL/GenBank/DDBJ databases">
        <authorList>
            <person name="Lanie J.A."/>
            <person name="Ng W.-L."/>
            <person name="Kazmierczak K.M."/>
            <person name="Andrzejewski T.M."/>
            <person name="Davidsen T.M."/>
            <person name="Wayne K.J."/>
            <person name="Tettelin H."/>
            <person name="Glass J.I."/>
            <person name="Rusch D."/>
            <person name="Podicherti R."/>
            <person name="Tsui H.-C.T."/>
            <person name="Winkler M.E."/>
        </authorList>
    </citation>
    <scope>NUCLEOTIDE SEQUENCE</scope>
</reference>
<organism evidence="2">
    <name type="scientific">marine metagenome</name>
    <dbReference type="NCBI Taxonomy" id="408172"/>
    <lineage>
        <taxon>unclassified sequences</taxon>
        <taxon>metagenomes</taxon>
        <taxon>ecological metagenomes</taxon>
    </lineage>
</organism>
<dbReference type="PANTHER" id="PTHR13061:SF29">
    <property type="entry name" value="GAMMA CARBONIC ANHYDRASE-LIKE 1, MITOCHONDRIAL-RELATED"/>
    <property type="match status" value="1"/>
</dbReference>
<feature type="compositionally biased region" description="Basic and acidic residues" evidence="1">
    <location>
        <begin position="163"/>
        <end position="183"/>
    </location>
</feature>
<evidence type="ECO:0000256" key="1">
    <source>
        <dbReference type="SAM" id="MobiDB-lite"/>
    </source>
</evidence>
<feature type="region of interest" description="Disordered" evidence="1">
    <location>
        <begin position="154"/>
        <end position="183"/>
    </location>
</feature>
<sequence>MPIFAIGNKIPQIHPSAFIAPTANIVGDVRIDAGASIWYGAVIRGDTSYAAIGKDANVQDGVIVHGRANLPAIIGNEATLAHNCVVHGARIGKQALIANSAVILDGAEIGAKALIAAGSIVLANTKIPDGMLAVGSPAVVKRSIINSPSEEWVTGNPSRYKRLGQEHQEGLREITRKEANSKK</sequence>
<dbReference type="CDD" id="cd04645">
    <property type="entry name" value="LbH_gamma_CA_like"/>
    <property type="match status" value="1"/>
</dbReference>
<dbReference type="SUPFAM" id="SSF51161">
    <property type="entry name" value="Trimeric LpxA-like enzymes"/>
    <property type="match status" value="1"/>
</dbReference>
<protein>
    <recommendedName>
        <fullName evidence="3">Gamma carbonic anhydrase family protein</fullName>
    </recommendedName>
</protein>
<proteinExistence type="predicted"/>
<accession>A0A382PZV2</accession>
<gene>
    <name evidence="2" type="ORF">METZ01_LOCUS331144</name>
</gene>
<dbReference type="InterPro" id="IPR047324">
    <property type="entry name" value="LbH_gamma_CA-like"/>
</dbReference>
<dbReference type="InterPro" id="IPR011004">
    <property type="entry name" value="Trimer_LpxA-like_sf"/>
</dbReference>
<name>A0A382PZV2_9ZZZZ</name>